<evidence type="ECO:0000256" key="7">
    <source>
        <dbReference type="ARBA" id="ARBA00023242"/>
    </source>
</evidence>
<dbReference type="GO" id="GO:0000981">
    <property type="term" value="F:DNA-binding transcription factor activity, RNA polymerase II-specific"/>
    <property type="evidence" value="ECO:0007669"/>
    <property type="project" value="TreeGrafter"/>
</dbReference>
<name>A0A1B0CEV1_LUTLO</name>
<dbReference type="EMBL" id="GITU01001133">
    <property type="protein sequence ID" value="MBC1169836.1"/>
    <property type="molecule type" value="Transcribed_RNA"/>
</dbReference>
<dbReference type="InterPro" id="IPR036236">
    <property type="entry name" value="Znf_C2H2_sf"/>
</dbReference>
<evidence type="ECO:0000256" key="4">
    <source>
        <dbReference type="ARBA" id="ARBA00022771"/>
    </source>
</evidence>
<dbReference type="GO" id="GO:0005634">
    <property type="term" value="C:nucleus"/>
    <property type="evidence" value="ECO:0007669"/>
    <property type="project" value="UniProtKB-SubCell"/>
</dbReference>
<dbReference type="Gene3D" id="3.30.160.60">
    <property type="entry name" value="Classic Zinc Finger"/>
    <property type="match status" value="5"/>
</dbReference>
<reference evidence="11" key="2">
    <citation type="journal article" date="2020" name="BMC">
        <title>Leishmania infection induces a limited differential gene expression in the sand fly midgut.</title>
        <authorList>
            <person name="Coutinho-Abreu I.V."/>
            <person name="Serafim T.D."/>
            <person name="Meneses C."/>
            <person name="Kamhawi S."/>
            <person name="Oliveira F."/>
            <person name="Valenzuela J.G."/>
        </authorList>
    </citation>
    <scope>NUCLEOTIDE SEQUENCE</scope>
    <source>
        <strain evidence="11">Jacobina</strain>
        <tissue evidence="11">Midgut</tissue>
    </source>
</reference>
<dbReference type="SUPFAM" id="SSF57667">
    <property type="entry name" value="beta-beta-alpha zinc fingers"/>
    <property type="match status" value="4"/>
</dbReference>
<dbReference type="AlphaFoldDB" id="A0A1B0CEV1"/>
<reference evidence="13" key="1">
    <citation type="submission" date="2012-05" db="EMBL/GenBank/DDBJ databases">
        <title>Whole Genome Assembly of Lutzomyia longipalpis.</title>
        <authorList>
            <person name="Richards S."/>
            <person name="Qu C."/>
            <person name="Dillon R."/>
            <person name="Worley K."/>
            <person name="Scherer S."/>
            <person name="Batterton M."/>
            <person name="Taylor A."/>
            <person name="Hawes A."/>
            <person name="Hernandez B."/>
            <person name="Kovar C."/>
            <person name="Mandapat C."/>
            <person name="Pham C."/>
            <person name="Qu C."/>
            <person name="Jing C."/>
            <person name="Bess C."/>
            <person name="Bandaranaike D."/>
            <person name="Ngo D."/>
            <person name="Ongeri F."/>
            <person name="Arias F."/>
            <person name="Lara F."/>
            <person name="Weissenberger G."/>
            <person name="Kamau G."/>
            <person name="Han H."/>
            <person name="Shen H."/>
            <person name="Dinh H."/>
            <person name="Khalil I."/>
            <person name="Jones J."/>
            <person name="Shafer J."/>
            <person name="Jayaseelan J."/>
            <person name="Quiroz J."/>
            <person name="Blankenburg K."/>
            <person name="Nguyen L."/>
            <person name="Jackson L."/>
            <person name="Francisco L."/>
            <person name="Tang L.-Y."/>
            <person name="Pu L.-L."/>
            <person name="Perales L."/>
            <person name="Lorensuhewa L."/>
            <person name="Munidasa M."/>
            <person name="Coyle M."/>
            <person name="Taylor M."/>
            <person name="Puazo M."/>
            <person name="Firestine M."/>
            <person name="Scheel M."/>
            <person name="Javaid M."/>
            <person name="Wang M."/>
            <person name="Li M."/>
            <person name="Tabassum N."/>
            <person name="Saada N."/>
            <person name="Osuji N."/>
            <person name="Aqrawi P."/>
            <person name="Fu Q."/>
            <person name="Thornton R."/>
            <person name="Raj R."/>
            <person name="Goodspeed R."/>
            <person name="Mata R."/>
            <person name="Najjar R."/>
            <person name="Gubbala S."/>
            <person name="Lee S."/>
            <person name="Denson S."/>
            <person name="Patil S."/>
            <person name="Macmil S."/>
            <person name="Qi S."/>
            <person name="Matskevitch T."/>
            <person name="Palculict T."/>
            <person name="Mathew T."/>
            <person name="Vee V."/>
            <person name="Velamala V."/>
            <person name="Korchina V."/>
            <person name="Cai W."/>
            <person name="Liu W."/>
            <person name="Dai W."/>
            <person name="Zou X."/>
            <person name="Zhu Y."/>
            <person name="Zhang Y."/>
            <person name="Wu Y.-Q."/>
            <person name="Xin Y."/>
            <person name="Nazarath L."/>
            <person name="Kovar C."/>
            <person name="Han Y."/>
            <person name="Muzny D."/>
            <person name="Gibbs R."/>
        </authorList>
    </citation>
    <scope>NUCLEOTIDE SEQUENCE [LARGE SCALE GENOMIC DNA]</scope>
    <source>
        <strain evidence="13">Jacobina</strain>
    </source>
</reference>
<keyword evidence="3" id="KW-0677">Repeat</keyword>
<dbReference type="EMBL" id="AJWK01009289">
    <property type="status" value="NOT_ANNOTATED_CDS"/>
    <property type="molecule type" value="Genomic_DNA"/>
</dbReference>
<dbReference type="Pfam" id="PF13894">
    <property type="entry name" value="zf-C2H2_4"/>
    <property type="match status" value="1"/>
</dbReference>
<dbReference type="FunFam" id="3.30.160.60:FF:000624">
    <property type="entry name" value="zinc finger protein 697"/>
    <property type="match status" value="1"/>
</dbReference>
<reference evidence="12" key="3">
    <citation type="submission" date="2020-05" db="UniProtKB">
        <authorList>
            <consortium name="EnsemblMetazoa"/>
        </authorList>
    </citation>
    <scope>IDENTIFICATION</scope>
    <source>
        <strain evidence="12">Jacobina</strain>
    </source>
</reference>
<keyword evidence="7" id="KW-0539">Nucleus</keyword>
<dbReference type="EnsemblMetazoa" id="LLOJ002871-RA">
    <property type="protein sequence ID" value="LLOJ002871-PA"/>
    <property type="gene ID" value="LLOJ002871"/>
</dbReference>
<feature type="domain" description="C2H2-type" evidence="10">
    <location>
        <begin position="345"/>
        <end position="367"/>
    </location>
</feature>
<keyword evidence="2" id="KW-0479">Metal-binding</keyword>
<dbReference type="PROSITE" id="PS00028">
    <property type="entry name" value="ZINC_FINGER_C2H2_1"/>
    <property type="match status" value="7"/>
</dbReference>
<accession>A0A1B0CEV1</accession>
<protein>
    <submittedName>
        <fullName evidence="11">Putative c2h2-type zn-finger protein</fullName>
    </submittedName>
</protein>
<feature type="domain" description="C2H2-type" evidence="10">
    <location>
        <begin position="206"/>
        <end position="233"/>
    </location>
</feature>
<feature type="compositionally biased region" description="Acidic residues" evidence="9">
    <location>
        <begin position="154"/>
        <end position="165"/>
    </location>
</feature>
<evidence type="ECO:0000256" key="6">
    <source>
        <dbReference type="ARBA" id="ARBA00023125"/>
    </source>
</evidence>
<evidence type="ECO:0000256" key="9">
    <source>
        <dbReference type="SAM" id="MobiDB-lite"/>
    </source>
</evidence>
<dbReference type="InterPro" id="IPR013087">
    <property type="entry name" value="Znf_C2H2_type"/>
</dbReference>
<organism evidence="12 13">
    <name type="scientific">Lutzomyia longipalpis</name>
    <name type="common">Sand fly</name>
    <dbReference type="NCBI Taxonomy" id="7200"/>
    <lineage>
        <taxon>Eukaryota</taxon>
        <taxon>Metazoa</taxon>
        <taxon>Ecdysozoa</taxon>
        <taxon>Arthropoda</taxon>
        <taxon>Hexapoda</taxon>
        <taxon>Insecta</taxon>
        <taxon>Pterygota</taxon>
        <taxon>Neoptera</taxon>
        <taxon>Endopterygota</taxon>
        <taxon>Diptera</taxon>
        <taxon>Nematocera</taxon>
        <taxon>Psychodoidea</taxon>
        <taxon>Psychodidae</taxon>
        <taxon>Lutzomyia</taxon>
        <taxon>Lutzomyia</taxon>
    </lineage>
</organism>
<feature type="domain" description="C2H2-type" evidence="10">
    <location>
        <begin position="179"/>
        <end position="206"/>
    </location>
</feature>
<keyword evidence="13" id="KW-1185">Reference proteome</keyword>
<dbReference type="GO" id="GO:0000122">
    <property type="term" value="P:negative regulation of transcription by RNA polymerase II"/>
    <property type="evidence" value="ECO:0007669"/>
    <property type="project" value="UniProtKB-ARBA"/>
</dbReference>
<dbReference type="GO" id="GO:0003677">
    <property type="term" value="F:DNA binding"/>
    <property type="evidence" value="ECO:0007669"/>
    <property type="project" value="UniProtKB-KW"/>
</dbReference>
<dbReference type="PANTHER" id="PTHR24394">
    <property type="entry name" value="ZINC FINGER PROTEIN"/>
    <property type="match status" value="1"/>
</dbReference>
<evidence type="ECO:0000259" key="10">
    <source>
        <dbReference type="PROSITE" id="PS50157"/>
    </source>
</evidence>
<dbReference type="FunFam" id="3.30.160.60:FF:000100">
    <property type="entry name" value="Zinc finger 45-like"/>
    <property type="match status" value="1"/>
</dbReference>
<keyword evidence="4 8" id="KW-0863">Zinc-finger</keyword>
<sequence>LPSKSIRDNISNQSKITIIKTNKKNQRRTKLGRRMCRILIYGCPKVVKQIRTAGAETIISCSDVNPGNDLKTEKFDAEIVISHAQIADFHKFVFIQATKDEEWPEVNVKDEEPDVKEEINEPYEEFVEAIEPFPVKDESNSVRSFGSHSPAQSSEEDSATEEEDDATKKKKRKSAEYAFKCTKCGKALKSQRTYRNHMHMHRQRKYICELCSKGFLSFDKLKRHMATHTGEKAFQCSKCPRTFGSRYHLQEHFRIHTNEKPFKCHICGKAFRSKTGLNPHLRSHMGIKSYVCEICGKAVTTMACLREHKGRHENVKFGCTMCKKKFSSVAARDRHFITHTGEKKHKCNICDKAFARGDHAKKHMALHIKYGRDRI</sequence>
<feature type="compositionally biased region" description="Polar residues" evidence="9">
    <location>
        <begin position="141"/>
        <end position="152"/>
    </location>
</feature>
<comment type="subcellular location">
    <subcellularLocation>
        <location evidence="1">Nucleus</location>
    </subcellularLocation>
</comment>
<dbReference type="Proteomes" id="UP000092461">
    <property type="component" value="Unassembled WGS sequence"/>
</dbReference>
<keyword evidence="6" id="KW-0238">DNA-binding</keyword>
<evidence type="ECO:0000256" key="1">
    <source>
        <dbReference type="ARBA" id="ARBA00004123"/>
    </source>
</evidence>
<dbReference type="PANTHER" id="PTHR24394:SF29">
    <property type="entry name" value="MYONEURIN"/>
    <property type="match status" value="1"/>
</dbReference>
<dbReference type="VEuPathDB" id="VectorBase:LLONM1_009930"/>
<keyword evidence="5" id="KW-0862">Zinc</keyword>
<evidence type="ECO:0000256" key="2">
    <source>
        <dbReference type="ARBA" id="ARBA00022723"/>
    </source>
</evidence>
<evidence type="ECO:0000313" key="13">
    <source>
        <dbReference type="Proteomes" id="UP000092461"/>
    </source>
</evidence>
<dbReference type="PROSITE" id="PS50157">
    <property type="entry name" value="ZINC_FINGER_C2H2_2"/>
    <property type="match status" value="7"/>
</dbReference>
<dbReference type="Pfam" id="PF13912">
    <property type="entry name" value="zf-C2H2_6"/>
    <property type="match status" value="1"/>
</dbReference>
<proteinExistence type="predicted"/>
<feature type="domain" description="C2H2-type" evidence="10">
    <location>
        <begin position="317"/>
        <end position="344"/>
    </location>
</feature>
<evidence type="ECO:0000313" key="12">
    <source>
        <dbReference type="EnsemblMetazoa" id="LLOJ002871-PA"/>
    </source>
</evidence>
<dbReference type="FunFam" id="3.30.160.60:FF:001465">
    <property type="entry name" value="Zinc finger protein 560"/>
    <property type="match status" value="1"/>
</dbReference>
<dbReference type="GO" id="GO:0048729">
    <property type="term" value="P:tissue morphogenesis"/>
    <property type="evidence" value="ECO:0007669"/>
    <property type="project" value="UniProtKB-ARBA"/>
</dbReference>
<evidence type="ECO:0000256" key="8">
    <source>
        <dbReference type="PROSITE-ProRule" id="PRU00042"/>
    </source>
</evidence>
<evidence type="ECO:0000256" key="3">
    <source>
        <dbReference type="ARBA" id="ARBA00022737"/>
    </source>
</evidence>
<feature type="region of interest" description="Disordered" evidence="9">
    <location>
        <begin position="138"/>
        <end position="169"/>
    </location>
</feature>
<feature type="domain" description="C2H2-type" evidence="10">
    <location>
        <begin position="290"/>
        <end position="317"/>
    </location>
</feature>
<evidence type="ECO:0000256" key="5">
    <source>
        <dbReference type="ARBA" id="ARBA00022833"/>
    </source>
</evidence>
<dbReference type="SMART" id="SM00355">
    <property type="entry name" value="ZnF_C2H2"/>
    <property type="match status" value="7"/>
</dbReference>
<evidence type="ECO:0000313" key="11">
    <source>
        <dbReference type="EMBL" id="MBC1169836.1"/>
    </source>
</evidence>
<feature type="domain" description="C2H2-type" evidence="10">
    <location>
        <begin position="234"/>
        <end position="261"/>
    </location>
</feature>
<feature type="domain" description="C2H2-type" evidence="10">
    <location>
        <begin position="262"/>
        <end position="289"/>
    </location>
</feature>
<dbReference type="FunFam" id="3.30.160.60:FF:000072">
    <property type="entry name" value="zinc finger protein 143 isoform X1"/>
    <property type="match status" value="1"/>
</dbReference>
<dbReference type="VEuPathDB" id="VectorBase:LLOJ002871"/>
<dbReference type="Pfam" id="PF00096">
    <property type="entry name" value="zf-C2H2"/>
    <property type="match status" value="3"/>
</dbReference>
<dbReference type="GO" id="GO:0048598">
    <property type="term" value="P:embryonic morphogenesis"/>
    <property type="evidence" value="ECO:0007669"/>
    <property type="project" value="UniProtKB-ARBA"/>
</dbReference>
<dbReference type="GO" id="GO:0008270">
    <property type="term" value="F:zinc ion binding"/>
    <property type="evidence" value="ECO:0007669"/>
    <property type="project" value="UniProtKB-KW"/>
</dbReference>